<dbReference type="AlphaFoldDB" id="A0A5C4T6J4"/>
<organism evidence="1 2">
    <name type="scientific">Paenibacillus hemerocallicola</name>
    <dbReference type="NCBI Taxonomy" id="1172614"/>
    <lineage>
        <taxon>Bacteria</taxon>
        <taxon>Bacillati</taxon>
        <taxon>Bacillota</taxon>
        <taxon>Bacilli</taxon>
        <taxon>Bacillales</taxon>
        <taxon>Paenibacillaceae</taxon>
        <taxon>Paenibacillus</taxon>
    </lineage>
</organism>
<protein>
    <submittedName>
        <fullName evidence="1">Uncharacterized protein</fullName>
    </submittedName>
</protein>
<sequence>MSKTDVLTIDQNELTEAWKQTLPTVLNESDQAEVAPDEHDPKSLRIHIRTAGHSMYTFDFLVTYVDSREVSVKLVDVEKADQTVDERNDVIQNLVEDYVRHIHECAQALKNVTTS</sequence>
<dbReference type="Proteomes" id="UP000307943">
    <property type="component" value="Unassembled WGS sequence"/>
</dbReference>
<gene>
    <name evidence="1" type="ORF">FE784_18710</name>
</gene>
<keyword evidence="2" id="KW-1185">Reference proteome</keyword>
<evidence type="ECO:0000313" key="1">
    <source>
        <dbReference type="EMBL" id="TNJ64678.1"/>
    </source>
</evidence>
<dbReference type="RefSeq" id="WP_139603749.1">
    <property type="nucleotide sequence ID" value="NZ_VDCQ01000026.1"/>
</dbReference>
<evidence type="ECO:0000313" key="2">
    <source>
        <dbReference type="Proteomes" id="UP000307943"/>
    </source>
</evidence>
<name>A0A5C4T6J4_9BACL</name>
<accession>A0A5C4T6J4</accession>
<comment type="caution">
    <text evidence="1">The sequence shown here is derived from an EMBL/GenBank/DDBJ whole genome shotgun (WGS) entry which is preliminary data.</text>
</comment>
<reference evidence="1 2" key="1">
    <citation type="submission" date="2019-05" db="EMBL/GenBank/DDBJ databases">
        <title>We sequenced the genome of Paenibacillus hemerocallicola KCTC 33185 for further insight into its adaptation and study the phylogeny of Paenibacillus.</title>
        <authorList>
            <person name="Narsing Rao M.P."/>
        </authorList>
    </citation>
    <scope>NUCLEOTIDE SEQUENCE [LARGE SCALE GENOMIC DNA]</scope>
    <source>
        <strain evidence="1 2">KCTC 33185</strain>
    </source>
</reference>
<proteinExistence type="predicted"/>
<dbReference type="OrthoDB" id="2971377at2"/>
<dbReference type="EMBL" id="VDCQ01000026">
    <property type="protein sequence ID" value="TNJ64678.1"/>
    <property type="molecule type" value="Genomic_DNA"/>
</dbReference>